<proteinExistence type="predicted"/>
<dbReference type="EMBL" id="BLLF01003200">
    <property type="protein sequence ID" value="GFH26673.1"/>
    <property type="molecule type" value="Genomic_DNA"/>
</dbReference>
<reference evidence="1 2" key="1">
    <citation type="submission" date="2020-02" db="EMBL/GenBank/DDBJ databases">
        <title>Draft genome sequence of Haematococcus lacustris strain NIES-144.</title>
        <authorList>
            <person name="Morimoto D."/>
            <person name="Nakagawa S."/>
            <person name="Yoshida T."/>
            <person name="Sawayama S."/>
        </authorList>
    </citation>
    <scope>NUCLEOTIDE SEQUENCE [LARGE SCALE GENOMIC DNA]</scope>
    <source>
        <strain evidence="1 2">NIES-144</strain>
    </source>
</reference>
<sequence>MKAPSNRASSTPKPLLPNLNLVKLVRTSVESCSLGSPSNPTQRLMDGERVIEASYSTLILSHRVMNAKKMYR</sequence>
<evidence type="ECO:0000313" key="1">
    <source>
        <dbReference type="EMBL" id="GFH26673.1"/>
    </source>
</evidence>
<comment type="caution">
    <text evidence="1">The sequence shown here is derived from an EMBL/GenBank/DDBJ whole genome shotgun (WGS) entry which is preliminary data.</text>
</comment>
<evidence type="ECO:0000313" key="2">
    <source>
        <dbReference type="Proteomes" id="UP000485058"/>
    </source>
</evidence>
<dbReference type="AlphaFoldDB" id="A0A699ZVH9"/>
<protein>
    <submittedName>
        <fullName evidence="1">Uncharacterized protein</fullName>
    </submittedName>
</protein>
<name>A0A699ZVH9_HAELA</name>
<gene>
    <name evidence="1" type="ORF">HaLaN_24859</name>
</gene>
<organism evidence="1 2">
    <name type="scientific">Haematococcus lacustris</name>
    <name type="common">Green alga</name>
    <name type="synonym">Haematococcus pluvialis</name>
    <dbReference type="NCBI Taxonomy" id="44745"/>
    <lineage>
        <taxon>Eukaryota</taxon>
        <taxon>Viridiplantae</taxon>
        <taxon>Chlorophyta</taxon>
        <taxon>core chlorophytes</taxon>
        <taxon>Chlorophyceae</taxon>
        <taxon>CS clade</taxon>
        <taxon>Chlamydomonadales</taxon>
        <taxon>Haematococcaceae</taxon>
        <taxon>Haematococcus</taxon>
    </lineage>
</organism>
<accession>A0A699ZVH9</accession>
<keyword evidence="2" id="KW-1185">Reference proteome</keyword>
<dbReference type="Proteomes" id="UP000485058">
    <property type="component" value="Unassembled WGS sequence"/>
</dbReference>